<evidence type="ECO:0000256" key="4">
    <source>
        <dbReference type="ARBA" id="ARBA00022516"/>
    </source>
</evidence>
<comment type="pathway">
    <text evidence="13">Phospholipid metabolism.</text>
</comment>
<dbReference type="Proteomes" id="UP000504634">
    <property type="component" value="Unplaced"/>
</dbReference>
<accession>A0A6J2TTY0</accession>
<keyword evidence="10" id="KW-0594">Phospholipid biosynthesis</keyword>
<dbReference type="PANTHER" id="PTHR23063:SF2">
    <property type="entry name" value="GLYCEROL-3-PHOSPHATE ACYLTRANSFERASE 4, ISOFORM D-RELATED"/>
    <property type="match status" value="1"/>
</dbReference>
<dbReference type="GO" id="GO:0004366">
    <property type="term" value="F:glycerol-3-phosphate O-acyltransferase activity"/>
    <property type="evidence" value="ECO:0007669"/>
    <property type="project" value="TreeGrafter"/>
</dbReference>
<evidence type="ECO:0000256" key="1">
    <source>
        <dbReference type="ARBA" id="ARBA00004370"/>
    </source>
</evidence>
<comment type="similarity">
    <text evidence="3">Belongs to the 1-acyl-sn-glycerol-3-phosphate acyltransferase family.</text>
</comment>
<feature type="domain" description="Phospholipid/glycerol acyltransferase" evidence="14">
    <location>
        <begin position="215"/>
        <end position="326"/>
    </location>
</feature>
<dbReference type="GeneID" id="115627490"/>
<protein>
    <submittedName>
        <fullName evidence="16">Glycerol-3-phosphate acyltransferase 3</fullName>
    </submittedName>
</protein>
<dbReference type="GO" id="GO:0016020">
    <property type="term" value="C:membrane"/>
    <property type="evidence" value="ECO:0007669"/>
    <property type="project" value="UniProtKB-SubCell"/>
</dbReference>
<evidence type="ECO:0000256" key="5">
    <source>
        <dbReference type="ARBA" id="ARBA00022679"/>
    </source>
</evidence>
<evidence type="ECO:0000256" key="8">
    <source>
        <dbReference type="ARBA" id="ARBA00023098"/>
    </source>
</evidence>
<keyword evidence="8" id="KW-0443">Lipid metabolism</keyword>
<dbReference type="PANTHER" id="PTHR23063">
    <property type="entry name" value="PHOSPHOLIPID ACYLTRANSFERASE"/>
    <property type="match status" value="1"/>
</dbReference>
<keyword evidence="6" id="KW-0812">Transmembrane</keyword>
<evidence type="ECO:0000256" key="13">
    <source>
        <dbReference type="ARBA" id="ARBA00025707"/>
    </source>
</evidence>
<dbReference type="InterPro" id="IPR045252">
    <property type="entry name" value="LPCAT1-like"/>
</dbReference>
<evidence type="ECO:0000256" key="7">
    <source>
        <dbReference type="ARBA" id="ARBA00022989"/>
    </source>
</evidence>
<evidence type="ECO:0000256" key="12">
    <source>
        <dbReference type="ARBA" id="ARBA00023315"/>
    </source>
</evidence>
<gene>
    <name evidence="16" type="primary">LOC115627490</name>
</gene>
<dbReference type="CDD" id="cd07991">
    <property type="entry name" value="LPLAT_LPCAT1-like"/>
    <property type="match status" value="1"/>
</dbReference>
<dbReference type="GO" id="GO:0008654">
    <property type="term" value="P:phospholipid biosynthetic process"/>
    <property type="evidence" value="ECO:0007669"/>
    <property type="project" value="UniProtKB-KW"/>
</dbReference>
<dbReference type="InterPro" id="IPR002123">
    <property type="entry name" value="Plipid/glycerol_acylTrfase"/>
</dbReference>
<keyword evidence="5" id="KW-0808">Transferase</keyword>
<reference evidence="16" key="1">
    <citation type="submission" date="2025-08" db="UniProtKB">
        <authorList>
            <consortium name="RefSeq"/>
        </authorList>
    </citation>
    <scope>IDENTIFICATION</scope>
    <source>
        <strain evidence="16">11010-0011.00</strain>
        <tissue evidence="16">Whole body</tissue>
    </source>
</reference>
<dbReference type="GO" id="GO:0019432">
    <property type="term" value="P:triglyceride biosynthetic process"/>
    <property type="evidence" value="ECO:0007669"/>
    <property type="project" value="TreeGrafter"/>
</dbReference>
<evidence type="ECO:0000256" key="2">
    <source>
        <dbReference type="ARBA" id="ARBA00005189"/>
    </source>
</evidence>
<keyword evidence="11" id="KW-1208">Phospholipid metabolism</keyword>
<keyword evidence="7" id="KW-1133">Transmembrane helix</keyword>
<dbReference type="Pfam" id="PF01553">
    <property type="entry name" value="Acyltransferase"/>
    <property type="match status" value="1"/>
</dbReference>
<keyword evidence="12 16" id="KW-0012">Acyltransferase</keyword>
<sequence>MWVCLGALVLMGSVVLLSCLASLQHYYFALLESIFGYANAQLQQNRLQLERQEREAARVHSTILPEVPPQNLYAVKDKLNVHMEQCCDVLSAGLCVVLEDEVTPRFAAAHQSGDAWNLLTRTLSHKRRFLNKRLRLLWICGLLLRYSLLLPLRVVSCAAALIIMTFCTAVLGQLPSSECKRRLVKLVLRQCFRLMACSISIVSRFHNTQYRPSMGICVCNHTSPLDVLVLMCDVNYSLTGQRHGGILGLVQRALTRVSPHMWFERRALVEREALGIVLRLHVARRGTPPILLFPEGTCINNTAVMQFKKGSFAVSNIIYPMAVRYDRRFGETFWDSSRYSMLRYMLMVISSWSILCDIWYMPALLRRPRETPIEFASRVKAEIAAQAGIEDLPWDGNLKRWSPKRDWQ</sequence>
<dbReference type="OrthoDB" id="10051137at2759"/>
<dbReference type="RefSeq" id="XP_030379035.1">
    <property type="nucleotide sequence ID" value="XM_030523175.1"/>
</dbReference>
<comment type="subcellular location">
    <subcellularLocation>
        <location evidence="1">Membrane</location>
    </subcellularLocation>
</comment>
<keyword evidence="4" id="KW-0444">Lipid biosynthesis</keyword>
<evidence type="ECO:0000259" key="14">
    <source>
        <dbReference type="SMART" id="SM00563"/>
    </source>
</evidence>
<evidence type="ECO:0000256" key="6">
    <source>
        <dbReference type="ARBA" id="ARBA00022692"/>
    </source>
</evidence>
<organism evidence="15 16">
    <name type="scientific">Drosophila lebanonensis</name>
    <name type="common">Fruit fly</name>
    <name type="synonym">Scaptodrosophila lebanonensis</name>
    <dbReference type="NCBI Taxonomy" id="7225"/>
    <lineage>
        <taxon>Eukaryota</taxon>
        <taxon>Metazoa</taxon>
        <taxon>Ecdysozoa</taxon>
        <taxon>Arthropoda</taxon>
        <taxon>Hexapoda</taxon>
        <taxon>Insecta</taxon>
        <taxon>Pterygota</taxon>
        <taxon>Neoptera</taxon>
        <taxon>Endopterygota</taxon>
        <taxon>Diptera</taxon>
        <taxon>Brachycera</taxon>
        <taxon>Muscomorpha</taxon>
        <taxon>Ephydroidea</taxon>
        <taxon>Drosophilidae</taxon>
        <taxon>Scaptodrosophila</taxon>
    </lineage>
</organism>
<evidence type="ECO:0000313" key="15">
    <source>
        <dbReference type="Proteomes" id="UP000504634"/>
    </source>
</evidence>
<name>A0A6J2TTY0_DROLE</name>
<dbReference type="GO" id="GO:0005783">
    <property type="term" value="C:endoplasmic reticulum"/>
    <property type="evidence" value="ECO:0007669"/>
    <property type="project" value="TreeGrafter"/>
</dbReference>
<keyword evidence="9" id="KW-0472">Membrane</keyword>
<evidence type="ECO:0000256" key="10">
    <source>
        <dbReference type="ARBA" id="ARBA00023209"/>
    </source>
</evidence>
<evidence type="ECO:0000256" key="3">
    <source>
        <dbReference type="ARBA" id="ARBA00008655"/>
    </source>
</evidence>
<proteinExistence type="inferred from homology"/>
<evidence type="ECO:0000313" key="16">
    <source>
        <dbReference type="RefSeq" id="XP_030379035.1"/>
    </source>
</evidence>
<dbReference type="SMART" id="SM00563">
    <property type="entry name" value="PlsC"/>
    <property type="match status" value="1"/>
</dbReference>
<evidence type="ECO:0000256" key="9">
    <source>
        <dbReference type="ARBA" id="ARBA00023136"/>
    </source>
</evidence>
<keyword evidence="15" id="KW-1185">Reference proteome</keyword>
<evidence type="ECO:0000256" key="11">
    <source>
        <dbReference type="ARBA" id="ARBA00023264"/>
    </source>
</evidence>
<dbReference type="AlphaFoldDB" id="A0A6J2TTY0"/>
<comment type="pathway">
    <text evidence="2">Lipid metabolism.</text>
</comment>